<dbReference type="EMBL" id="BSXW01000356">
    <property type="protein sequence ID" value="GMF19829.1"/>
    <property type="molecule type" value="Genomic_DNA"/>
</dbReference>
<gene>
    <name evidence="1" type="ORF">Plil01_000761400</name>
</gene>
<dbReference type="OrthoDB" id="72239at2759"/>
<dbReference type="Proteomes" id="UP001165083">
    <property type="component" value="Unassembled WGS sequence"/>
</dbReference>
<evidence type="ECO:0000313" key="2">
    <source>
        <dbReference type="Proteomes" id="UP001165083"/>
    </source>
</evidence>
<sequence>MGAALASHDLSDPQHQQLLSEYVDHSRKTADECAHIFRGSLGVYDDEQNDSPPSSLGTRKPAYPRHIQLSQFEEVFGMLVADAEPHFRFFHHGKIVSAESKLKPDVTACAHRVFCAVALLMKADLHSKVDFVLRLYADIAGILTPEAKSSLVKDIITSVEEVLQLADSIPGSVVSNVEVIYFH</sequence>
<reference evidence="1" key="1">
    <citation type="submission" date="2023-04" db="EMBL/GenBank/DDBJ databases">
        <title>Phytophthora lilii NBRC 32176.</title>
        <authorList>
            <person name="Ichikawa N."/>
            <person name="Sato H."/>
            <person name="Tonouchi N."/>
        </authorList>
    </citation>
    <scope>NUCLEOTIDE SEQUENCE</scope>
    <source>
        <strain evidence="1">NBRC 32176</strain>
    </source>
</reference>
<name>A0A9W6TUD1_9STRA</name>
<accession>A0A9W6TUD1</accession>
<keyword evidence="2" id="KW-1185">Reference proteome</keyword>
<proteinExistence type="predicted"/>
<protein>
    <submittedName>
        <fullName evidence="1">Unnamed protein product</fullName>
    </submittedName>
</protein>
<dbReference type="AlphaFoldDB" id="A0A9W6TUD1"/>
<organism evidence="1 2">
    <name type="scientific">Phytophthora lilii</name>
    <dbReference type="NCBI Taxonomy" id="2077276"/>
    <lineage>
        <taxon>Eukaryota</taxon>
        <taxon>Sar</taxon>
        <taxon>Stramenopiles</taxon>
        <taxon>Oomycota</taxon>
        <taxon>Peronosporomycetes</taxon>
        <taxon>Peronosporales</taxon>
        <taxon>Peronosporaceae</taxon>
        <taxon>Phytophthora</taxon>
    </lineage>
</organism>
<comment type="caution">
    <text evidence="1">The sequence shown here is derived from an EMBL/GenBank/DDBJ whole genome shotgun (WGS) entry which is preliminary data.</text>
</comment>
<evidence type="ECO:0000313" key="1">
    <source>
        <dbReference type="EMBL" id="GMF19829.1"/>
    </source>
</evidence>